<evidence type="ECO:0000313" key="3">
    <source>
        <dbReference type="Proteomes" id="UP001206925"/>
    </source>
</evidence>
<dbReference type="AlphaFoldDB" id="A0AAD5GYA1"/>
<dbReference type="EMBL" id="JAMZMK010000129">
    <property type="protein sequence ID" value="KAI7757389.1"/>
    <property type="molecule type" value="Genomic_DNA"/>
</dbReference>
<keyword evidence="3" id="KW-1185">Reference proteome</keyword>
<feature type="non-terminal residue" evidence="2">
    <location>
        <position position="63"/>
    </location>
</feature>
<evidence type="ECO:0000256" key="1">
    <source>
        <dbReference type="SAM" id="MobiDB-lite"/>
    </source>
</evidence>
<feature type="region of interest" description="Disordered" evidence="1">
    <location>
        <begin position="25"/>
        <end position="47"/>
    </location>
</feature>
<name>A0AAD5GYA1_AMBAR</name>
<comment type="caution">
    <text evidence="2">The sequence shown here is derived from an EMBL/GenBank/DDBJ whole genome shotgun (WGS) entry which is preliminary data.</text>
</comment>
<gene>
    <name evidence="2" type="ORF">M8C21_001918</name>
</gene>
<proteinExistence type="predicted"/>
<accession>A0AAD5GYA1</accession>
<reference evidence="2" key="1">
    <citation type="submission" date="2022-06" db="EMBL/GenBank/DDBJ databases">
        <title>Uncovering the hologenomic basis of an extraordinary plant invasion.</title>
        <authorList>
            <person name="Bieker V.C."/>
            <person name="Martin M.D."/>
            <person name="Gilbert T."/>
            <person name="Hodgins K."/>
            <person name="Battlay P."/>
            <person name="Petersen B."/>
            <person name="Wilson J."/>
        </authorList>
    </citation>
    <scope>NUCLEOTIDE SEQUENCE</scope>
    <source>
        <strain evidence="2">AA19_3_7</strain>
        <tissue evidence="2">Leaf</tissue>
    </source>
</reference>
<protein>
    <submittedName>
        <fullName evidence="2">Uncharacterized protein</fullName>
    </submittedName>
</protein>
<feature type="compositionally biased region" description="Acidic residues" evidence="1">
    <location>
        <begin position="33"/>
        <end position="47"/>
    </location>
</feature>
<dbReference type="Proteomes" id="UP001206925">
    <property type="component" value="Unassembled WGS sequence"/>
</dbReference>
<evidence type="ECO:0000313" key="2">
    <source>
        <dbReference type="EMBL" id="KAI7757389.1"/>
    </source>
</evidence>
<organism evidence="2 3">
    <name type="scientific">Ambrosia artemisiifolia</name>
    <name type="common">Common ragweed</name>
    <dbReference type="NCBI Taxonomy" id="4212"/>
    <lineage>
        <taxon>Eukaryota</taxon>
        <taxon>Viridiplantae</taxon>
        <taxon>Streptophyta</taxon>
        <taxon>Embryophyta</taxon>
        <taxon>Tracheophyta</taxon>
        <taxon>Spermatophyta</taxon>
        <taxon>Magnoliopsida</taxon>
        <taxon>eudicotyledons</taxon>
        <taxon>Gunneridae</taxon>
        <taxon>Pentapetalae</taxon>
        <taxon>asterids</taxon>
        <taxon>campanulids</taxon>
        <taxon>Asterales</taxon>
        <taxon>Asteraceae</taxon>
        <taxon>Asteroideae</taxon>
        <taxon>Heliantheae alliance</taxon>
        <taxon>Heliantheae</taxon>
        <taxon>Ambrosia</taxon>
    </lineage>
</organism>
<sequence>MDSSIVDTLQHSHHQHPLNLVYLQQPTHKKENVDDEDENEVEVEDEVEFVEEDRQCSLCEEQI</sequence>